<accession>A0A1X6YZY5</accession>
<evidence type="ECO:0000313" key="2">
    <source>
        <dbReference type="Proteomes" id="UP000193061"/>
    </source>
</evidence>
<organism evidence="1 2">
    <name type="scientific">Roseovarius albus</name>
    <dbReference type="NCBI Taxonomy" id="1247867"/>
    <lineage>
        <taxon>Bacteria</taxon>
        <taxon>Pseudomonadati</taxon>
        <taxon>Pseudomonadota</taxon>
        <taxon>Alphaproteobacteria</taxon>
        <taxon>Rhodobacterales</taxon>
        <taxon>Roseobacteraceae</taxon>
        <taxon>Roseovarius</taxon>
    </lineage>
</organism>
<gene>
    <name evidence="1" type="ORF">ROA7450_01709</name>
</gene>
<dbReference type="EMBL" id="FWFX01000004">
    <property type="protein sequence ID" value="SLN36090.1"/>
    <property type="molecule type" value="Genomic_DNA"/>
</dbReference>
<protein>
    <submittedName>
        <fullName evidence="1">Uncharacterized protein</fullName>
    </submittedName>
</protein>
<keyword evidence="2" id="KW-1185">Reference proteome</keyword>
<name>A0A1X6YZY5_9RHOB</name>
<reference evidence="1 2" key="1">
    <citation type="submission" date="2017-03" db="EMBL/GenBank/DDBJ databases">
        <authorList>
            <person name="Afonso C.L."/>
            <person name="Miller P.J."/>
            <person name="Scott M.A."/>
            <person name="Spackman E."/>
            <person name="Goraichik I."/>
            <person name="Dimitrov K.M."/>
            <person name="Suarez D.L."/>
            <person name="Swayne D.E."/>
        </authorList>
    </citation>
    <scope>NUCLEOTIDE SEQUENCE [LARGE SCALE GENOMIC DNA]</scope>
    <source>
        <strain evidence="1 2">CECT 7450</strain>
    </source>
</reference>
<evidence type="ECO:0000313" key="1">
    <source>
        <dbReference type="EMBL" id="SLN36090.1"/>
    </source>
</evidence>
<proteinExistence type="predicted"/>
<dbReference type="AlphaFoldDB" id="A0A1X6YZY5"/>
<sequence>MHSFCREFAYTVHSYDNELNLSRTLVMVKERL</sequence>
<dbReference type="Proteomes" id="UP000193061">
    <property type="component" value="Unassembled WGS sequence"/>
</dbReference>